<feature type="signal peptide" evidence="11">
    <location>
        <begin position="1"/>
        <end position="22"/>
    </location>
</feature>
<organism evidence="13 14">
    <name type="scientific">Datura stramonium</name>
    <name type="common">Jimsonweed</name>
    <name type="synonym">Common thornapple</name>
    <dbReference type="NCBI Taxonomy" id="4076"/>
    <lineage>
        <taxon>Eukaryota</taxon>
        <taxon>Viridiplantae</taxon>
        <taxon>Streptophyta</taxon>
        <taxon>Embryophyta</taxon>
        <taxon>Tracheophyta</taxon>
        <taxon>Spermatophyta</taxon>
        <taxon>Magnoliopsida</taxon>
        <taxon>eudicotyledons</taxon>
        <taxon>Gunneridae</taxon>
        <taxon>Pentapetalae</taxon>
        <taxon>asterids</taxon>
        <taxon>lamiids</taxon>
        <taxon>Solanales</taxon>
        <taxon>Solanaceae</taxon>
        <taxon>Solanoideae</taxon>
        <taxon>Datureae</taxon>
        <taxon>Datura</taxon>
    </lineage>
</organism>
<evidence type="ECO:0000256" key="5">
    <source>
        <dbReference type="ARBA" id="ARBA00022729"/>
    </source>
</evidence>
<evidence type="ECO:0000256" key="9">
    <source>
        <dbReference type="SAM" id="MobiDB-lite"/>
    </source>
</evidence>
<feature type="transmembrane region" description="Helical" evidence="10">
    <location>
        <begin position="163"/>
        <end position="181"/>
    </location>
</feature>
<dbReference type="InterPro" id="IPR036312">
    <property type="entry name" value="Bifun_inhib/LTP/seed_sf"/>
</dbReference>
<feature type="domain" description="Bifunctional inhibitor/plant lipid transfer protein/seed storage helical" evidence="12">
    <location>
        <begin position="45"/>
        <end position="120"/>
    </location>
</feature>
<dbReference type="Proteomes" id="UP000823775">
    <property type="component" value="Unassembled WGS sequence"/>
</dbReference>
<dbReference type="InterPro" id="IPR043325">
    <property type="entry name" value="LTSS"/>
</dbReference>
<dbReference type="SUPFAM" id="SSF47699">
    <property type="entry name" value="Bifunctional inhibitor/lipid-transfer protein/seed storage 2S albumin"/>
    <property type="match status" value="1"/>
</dbReference>
<keyword evidence="4" id="KW-0336">GPI-anchor</keyword>
<evidence type="ECO:0000256" key="8">
    <source>
        <dbReference type="ARBA" id="ARBA00023288"/>
    </source>
</evidence>
<feature type="chain" id="PRO_5046033637" description="Bifunctional inhibitor/plant lipid transfer protein/seed storage helical domain-containing protein" evidence="11">
    <location>
        <begin position="23"/>
        <end position="182"/>
    </location>
</feature>
<dbReference type="CDD" id="cd00010">
    <property type="entry name" value="AAI_LTSS"/>
    <property type="match status" value="1"/>
</dbReference>
<gene>
    <name evidence="13" type="ORF">HAX54_024343</name>
</gene>
<evidence type="ECO:0000256" key="2">
    <source>
        <dbReference type="ARBA" id="ARBA00009748"/>
    </source>
</evidence>
<proteinExistence type="inferred from homology"/>
<dbReference type="Pfam" id="PF14368">
    <property type="entry name" value="LTP_2"/>
    <property type="match status" value="1"/>
</dbReference>
<keyword evidence="10" id="KW-0472">Membrane</keyword>
<keyword evidence="14" id="KW-1185">Reference proteome</keyword>
<keyword evidence="8" id="KW-0449">Lipoprotein</keyword>
<comment type="caution">
    <text evidence="13">The sequence shown here is derived from an EMBL/GenBank/DDBJ whole genome shotgun (WGS) entry which is preliminary data.</text>
</comment>
<dbReference type="EMBL" id="JACEIK010000297">
    <property type="protein sequence ID" value="MCD7454331.1"/>
    <property type="molecule type" value="Genomic_DNA"/>
</dbReference>
<keyword evidence="6" id="KW-1015">Disulfide bond</keyword>
<keyword evidence="3" id="KW-1003">Cell membrane</keyword>
<keyword evidence="10" id="KW-0812">Transmembrane</keyword>
<evidence type="ECO:0000256" key="4">
    <source>
        <dbReference type="ARBA" id="ARBA00022622"/>
    </source>
</evidence>
<keyword evidence="10" id="KW-1133">Transmembrane helix</keyword>
<evidence type="ECO:0000313" key="14">
    <source>
        <dbReference type="Proteomes" id="UP000823775"/>
    </source>
</evidence>
<feature type="region of interest" description="Disordered" evidence="9">
    <location>
        <begin position="126"/>
        <end position="159"/>
    </location>
</feature>
<dbReference type="PANTHER" id="PTHR33044">
    <property type="entry name" value="BIFUNCTIONAL INHIBITOR/LIPID-TRANSFER PROTEIN/SEED STORAGE 2S ALBUMIN SUPERFAMILY PROTEIN-RELATED"/>
    <property type="match status" value="1"/>
</dbReference>
<evidence type="ECO:0000256" key="6">
    <source>
        <dbReference type="ARBA" id="ARBA00023157"/>
    </source>
</evidence>
<accession>A0ABS8S7C0</accession>
<keyword evidence="5 11" id="KW-0732">Signal</keyword>
<evidence type="ECO:0000256" key="7">
    <source>
        <dbReference type="ARBA" id="ARBA00023180"/>
    </source>
</evidence>
<evidence type="ECO:0000256" key="11">
    <source>
        <dbReference type="SAM" id="SignalP"/>
    </source>
</evidence>
<evidence type="ECO:0000259" key="12">
    <source>
        <dbReference type="Pfam" id="PF14368"/>
    </source>
</evidence>
<comment type="subcellular location">
    <subcellularLocation>
        <location evidence="1">Cell membrane</location>
        <topology evidence="1">Lipid-anchor</topology>
        <topology evidence="1">GPI-anchor</topology>
    </subcellularLocation>
</comment>
<dbReference type="Gene3D" id="1.10.110.10">
    <property type="entry name" value="Plant lipid-transfer and hydrophobic proteins"/>
    <property type="match status" value="1"/>
</dbReference>
<reference evidence="13 14" key="1">
    <citation type="journal article" date="2021" name="BMC Genomics">
        <title>Datura genome reveals duplications of psychoactive alkaloid biosynthetic genes and high mutation rate following tissue culture.</title>
        <authorList>
            <person name="Rajewski A."/>
            <person name="Carter-House D."/>
            <person name="Stajich J."/>
            <person name="Litt A."/>
        </authorList>
    </citation>
    <scope>NUCLEOTIDE SEQUENCE [LARGE SCALE GENOMIC DNA]</scope>
    <source>
        <strain evidence="13">AR-01</strain>
    </source>
</reference>
<keyword evidence="7" id="KW-0325">Glycoprotein</keyword>
<evidence type="ECO:0000313" key="13">
    <source>
        <dbReference type="EMBL" id="MCD7454331.1"/>
    </source>
</evidence>
<evidence type="ECO:0000256" key="10">
    <source>
        <dbReference type="SAM" id="Phobius"/>
    </source>
</evidence>
<feature type="compositionally biased region" description="Low complexity" evidence="9">
    <location>
        <begin position="126"/>
        <end position="155"/>
    </location>
</feature>
<comment type="similarity">
    <text evidence="2">Belongs to the plant LTP family.</text>
</comment>
<dbReference type="InterPro" id="IPR016140">
    <property type="entry name" value="Bifunc_inhib/LTP/seed_store"/>
</dbReference>
<protein>
    <recommendedName>
        <fullName evidence="12">Bifunctional inhibitor/plant lipid transfer protein/seed storage helical domain-containing protein</fullName>
    </recommendedName>
</protein>
<evidence type="ECO:0000256" key="3">
    <source>
        <dbReference type="ARBA" id="ARBA00022475"/>
    </source>
</evidence>
<sequence>MAYSKLFVVVVFSWFFVGLSHGIDLDKTLMGAFLAGGVDGGISAMSCVEKLITCQPALASHMKNPPPSCCAPLKEMITNDTQCLCAVFNNTILMNTLNVTEDEAINFAKSCGANPDLSLCKNAAASPGSASTPSVPTEANSSSSSNKTASPPAKSTSSVTSQFGGFVAVASFMSLVLMLLAF</sequence>
<evidence type="ECO:0000256" key="1">
    <source>
        <dbReference type="ARBA" id="ARBA00004609"/>
    </source>
</evidence>
<name>A0ABS8S7C0_DATST</name>